<evidence type="ECO:0000313" key="4">
    <source>
        <dbReference type="Proteomes" id="UP000267250"/>
    </source>
</evidence>
<dbReference type="GO" id="GO:0015562">
    <property type="term" value="F:efflux transmembrane transporter activity"/>
    <property type="evidence" value="ECO:0007669"/>
    <property type="project" value="TreeGrafter"/>
</dbReference>
<evidence type="ECO:0000313" key="3">
    <source>
        <dbReference type="EMBL" id="AZR74083.1"/>
    </source>
</evidence>
<dbReference type="Gene3D" id="2.40.30.170">
    <property type="match status" value="1"/>
</dbReference>
<proteinExistence type="predicted"/>
<dbReference type="KEGG" id="aft:BBF96_12160"/>
<dbReference type="Pfam" id="PF25990">
    <property type="entry name" value="Beta-barrel_YknX"/>
    <property type="match status" value="1"/>
</dbReference>
<sequence length="348" mass="38916">MKKFIIILLVLILVFGGGYYLYHKRVAKLNTVKATQTLPENLYTVKKGSLIKTITSNGFIEPVQKKDLCFFTSGRIKEINMIKGQRVEKGQLLAVLDNLSEKLALIRAKNKYEEAKINSTSKVVEEKLLEYKIAERNYQNTFLYAPFSGLITEVEVEIDDQVNASKPVAQIIDDSSFIVELNIDEVDLDLIELGQRVLITLDAFPEMKLTGKVTEIGLTALNQGGVVVVPIKVRISEVNKRIKPGLSVSAEIIVGQAKDQLIIPITSVIQKKDGAYVLKKVGDKFKPTRVITGISNDVMISVLDGLKEGDQIIINNYEAIQEIREKMSIRNPFNNRPPNVFRGIRGGR</sequence>
<gene>
    <name evidence="3" type="ORF">BBF96_12160</name>
</gene>
<dbReference type="AlphaFoldDB" id="A0A3S9T0F5"/>
<dbReference type="OrthoDB" id="85226at2"/>
<evidence type="ECO:0000259" key="2">
    <source>
        <dbReference type="Pfam" id="PF25990"/>
    </source>
</evidence>
<dbReference type="Pfam" id="PF25917">
    <property type="entry name" value="BSH_RND"/>
    <property type="match status" value="1"/>
</dbReference>
<name>A0A3S9T0F5_9FIRM</name>
<dbReference type="SUPFAM" id="SSF111369">
    <property type="entry name" value="HlyD-like secretion proteins"/>
    <property type="match status" value="1"/>
</dbReference>
<reference evidence="3 4" key="1">
    <citation type="submission" date="2016-07" db="EMBL/GenBank/DDBJ databases">
        <title>Genome and transcriptome analysis of iron-reducing fermentative bacteria Anoxybacter fermentans.</title>
        <authorList>
            <person name="Zeng X."/>
            <person name="Shao Z."/>
        </authorList>
    </citation>
    <scope>NUCLEOTIDE SEQUENCE [LARGE SCALE GENOMIC DNA]</scope>
    <source>
        <strain evidence="3 4">DY22613</strain>
    </source>
</reference>
<organism evidence="3 4">
    <name type="scientific">Anoxybacter fermentans</name>
    <dbReference type="NCBI Taxonomy" id="1323375"/>
    <lineage>
        <taxon>Bacteria</taxon>
        <taxon>Bacillati</taxon>
        <taxon>Bacillota</taxon>
        <taxon>Clostridia</taxon>
        <taxon>Halanaerobiales</taxon>
        <taxon>Anoxybacter</taxon>
    </lineage>
</organism>
<dbReference type="Proteomes" id="UP000267250">
    <property type="component" value="Chromosome"/>
</dbReference>
<dbReference type="PANTHER" id="PTHR30469">
    <property type="entry name" value="MULTIDRUG RESISTANCE PROTEIN MDTA"/>
    <property type="match status" value="1"/>
</dbReference>
<dbReference type="InterPro" id="IPR058636">
    <property type="entry name" value="Beta-barrel_YknX"/>
</dbReference>
<feature type="domain" description="YknX-like beta-barrel" evidence="2">
    <location>
        <begin position="177"/>
        <end position="252"/>
    </location>
</feature>
<keyword evidence="4" id="KW-1185">Reference proteome</keyword>
<dbReference type="Gene3D" id="2.40.420.20">
    <property type="match status" value="1"/>
</dbReference>
<feature type="domain" description="Multidrug resistance protein MdtA-like barrel-sandwich hybrid" evidence="1">
    <location>
        <begin position="73"/>
        <end position="172"/>
    </location>
</feature>
<protein>
    <submittedName>
        <fullName evidence="3">Uncharacterized protein</fullName>
    </submittedName>
</protein>
<evidence type="ECO:0000259" key="1">
    <source>
        <dbReference type="Pfam" id="PF25917"/>
    </source>
</evidence>
<accession>A0A3S9T0F5</accession>
<dbReference type="GO" id="GO:1990281">
    <property type="term" value="C:efflux pump complex"/>
    <property type="evidence" value="ECO:0007669"/>
    <property type="project" value="TreeGrafter"/>
</dbReference>
<dbReference type="RefSeq" id="WP_127017431.1">
    <property type="nucleotide sequence ID" value="NZ_CP016379.1"/>
</dbReference>
<dbReference type="EMBL" id="CP016379">
    <property type="protein sequence ID" value="AZR74083.1"/>
    <property type="molecule type" value="Genomic_DNA"/>
</dbReference>
<dbReference type="Gene3D" id="2.40.50.100">
    <property type="match status" value="1"/>
</dbReference>
<dbReference type="InterPro" id="IPR058625">
    <property type="entry name" value="MdtA-like_BSH"/>
</dbReference>